<dbReference type="InterPro" id="IPR027417">
    <property type="entry name" value="P-loop_NTPase"/>
</dbReference>
<comment type="catalytic activity">
    <reaction evidence="7">
        <text>DNA(n) + a 2'-deoxyribonucleoside 5'-triphosphate = DNA(n+1) + diphosphate</text>
        <dbReference type="Rhea" id="RHEA:22508"/>
        <dbReference type="Rhea" id="RHEA-COMP:17339"/>
        <dbReference type="Rhea" id="RHEA-COMP:17340"/>
        <dbReference type="ChEBI" id="CHEBI:33019"/>
        <dbReference type="ChEBI" id="CHEBI:61560"/>
        <dbReference type="ChEBI" id="CHEBI:173112"/>
        <dbReference type="EC" id="2.7.7.7"/>
    </reaction>
</comment>
<evidence type="ECO:0000256" key="5">
    <source>
        <dbReference type="ARBA" id="ARBA00022705"/>
    </source>
</evidence>
<keyword evidence="4" id="KW-0548">Nucleotidyltransferase</keyword>
<dbReference type="KEGG" id="tsy:THSYN_16055"/>
<name>A0A2K8U9P7_9GAMM</name>
<dbReference type="Pfam" id="PF09115">
    <property type="entry name" value="DNApol3-delta_C"/>
    <property type="match status" value="1"/>
</dbReference>
<dbReference type="PANTHER" id="PTHR11669">
    <property type="entry name" value="REPLICATION FACTOR C / DNA POLYMERASE III GAMMA-TAU SUBUNIT"/>
    <property type="match status" value="1"/>
</dbReference>
<dbReference type="PANTHER" id="PTHR11669:SF8">
    <property type="entry name" value="DNA POLYMERASE III SUBUNIT DELTA"/>
    <property type="match status" value="1"/>
</dbReference>
<keyword evidence="6" id="KW-0239">DNA-directed DNA polymerase</keyword>
<keyword evidence="5" id="KW-0235">DNA replication</keyword>
<dbReference type="InterPro" id="IPR004622">
    <property type="entry name" value="DNA_pol_HolB"/>
</dbReference>
<keyword evidence="3" id="KW-0808">Transferase</keyword>
<dbReference type="EC" id="2.7.7.7" evidence="1"/>
<dbReference type="GO" id="GO:0006261">
    <property type="term" value="P:DNA-templated DNA replication"/>
    <property type="evidence" value="ECO:0007669"/>
    <property type="project" value="TreeGrafter"/>
</dbReference>
<evidence type="ECO:0000256" key="4">
    <source>
        <dbReference type="ARBA" id="ARBA00022695"/>
    </source>
</evidence>
<dbReference type="GO" id="GO:0008408">
    <property type="term" value="F:3'-5' exonuclease activity"/>
    <property type="evidence" value="ECO:0007669"/>
    <property type="project" value="InterPro"/>
</dbReference>
<evidence type="ECO:0000259" key="8">
    <source>
        <dbReference type="Pfam" id="PF09115"/>
    </source>
</evidence>
<organism evidence="9 10">
    <name type="scientific">Candidatus Thiodictyon syntrophicum</name>
    <dbReference type="NCBI Taxonomy" id="1166950"/>
    <lineage>
        <taxon>Bacteria</taxon>
        <taxon>Pseudomonadati</taxon>
        <taxon>Pseudomonadota</taxon>
        <taxon>Gammaproteobacteria</taxon>
        <taxon>Chromatiales</taxon>
        <taxon>Chromatiaceae</taxon>
        <taxon>Thiodictyon</taxon>
    </lineage>
</organism>
<dbReference type="InterPro" id="IPR050238">
    <property type="entry name" value="DNA_Rep/Repair_Clamp_Loader"/>
</dbReference>
<evidence type="ECO:0000256" key="7">
    <source>
        <dbReference type="ARBA" id="ARBA00049244"/>
    </source>
</evidence>
<keyword evidence="10" id="KW-1185">Reference proteome</keyword>
<dbReference type="GO" id="GO:0009360">
    <property type="term" value="C:DNA polymerase III complex"/>
    <property type="evidence" value="ECO:0007669"/>
    <property type="project" value="InterPro"/>
</dbReference>
<accession>A0A2K8U9P7</accession>
<sequence length="345" mass="36803">MTDPLTKVSADGELLPWLEPAWARLRQAQAADRLPHALLVVGARGLGKRRLATLFARALLCPTPRPDGLACGVCADCRLSAAGSHPDLARVAPDPESKSGEIPIDAIRELTERAVLTPVRGARKVILIDPADRMNAAAANALLKTLEEPAGNTLLMLIAEQPGRLPATIRSRCQLLKLAVPPSDQALAWLTPLLGEAAAPRLRLAYGAPLRALEEFDQATLDSRDTLVRSFIGIGRGELDPVAAAVAWSAAGARLSLDCLADCLCDLLRLMASPAPPRLADPGLAPALAAFAAYVDPGAAQRLLRRVFAARGLLESTINALMQLESLLIEWARVGQRRLNLKETK</sequence>
<dbReference type="AlphaFoldDB" id="A0A2K8U9P7"/>
<evidence type="ECO:0000256" key="2">
    <source>
        <dbReference type="ARBA" id="ARBA00014363"/>
    </source>
</evidence>
<proteinExistence type="predicted"/>
<dbReference type="Pfam" id="PF13177">
    <property type="entry name" value="DNA_pol3_delta2"/>
    <property type="match status" value="1"/>
</dbReference>
<dbReference type="OrthoDB" id="9811073at2"/>
<evidence type="ECO:0000256" key="3">
    <source>
        <dbReference type="ARBA" id="ARBA00022679"/>
    </source>
</evidence>
<dbReference type="SUPFAM" id="SSF52540">
    <property type="entry name" value="P-loop containing nucleoside triphosphate hydrolases"/>
    <property type="match status" value="1"/>
</dbReference>
<evidence type="ECO:0000256" key="6">
    <source>
        <dbReference type="ARBA" id="ARBA00022932"/>
    </source>
</evidence>
<dbReference type="GO" id="GO:0003677">
    <property type="term" value="F:DNA binding"/>
    <property type="evidence" value="ECO:0007669"/>
    <property type="project" value="InterPro"/>
</dbReference>
<dbReference type="InterPro" id="IPR015199">
    <property type="entry name" value="DNA_pol_III_delta_C"/>
</dbReference>
<feature type="domain" description="DNA polymerase III delta subunit C-terminal" evidence="8">
    <location>
        <begin position="221"/>
        <end position="331"/>
    </location>
</feature>
<dbReference type="EMBL" id="CP020370">
    <property type="protein sequence ID" value="AUB82312.1"/>
    <property type="molecule type" value="Genomic_DNA"/>
</dbReference>
<evidence type="ECO:0000313" key="9">
    <source>
        <dbReference type="EMBL" id="AUB82312.1"/>
    </source>
</evidence>
<dbReference type="NCBIfam" id="TIGR00678">
    <property type="entry name" value="holB"/>
    <property type="match status" value="1"/>
</dbReference>
<dbReference type="Gene3D" id="3.40.50.300">
    <property type="entry name" value="P-loop containing nucleotide triphosphate hydrolases"/>
    <property type="match status" value="1"/>
</dbReference>
<evidence type="ECO:0000256" key="1">
    <source>
        <dbReference type="ARBA" id="ARBA00012417"/>
    </source>
</evidence>
<dbReference type="GO" id="GO:0003887">
    <property type="term" value="F:DNA-directed DNA polymerase activity"/>
    <property type="evidence" value="ECO:0007669"/>
    <property type="project" value="UniProtKB-KW"/>
</dbReference>
<protein>
    <recommendedName>
        <fullName evidence="2">DNA polymerase III subunit delta'</fullName>
        <ecNumber evidence="1">2.7.7.7</ecNumber>
    </recommendedName>
</protein>
<reference evidence="9 10" key="1">
    <citation type="submission" date="2017-03" db="EMBL/GenBank/DDBJ databases">
        <title>Complete genome sequence of Candidatus 'Thiodictyon syntrophicum' sp. nov. strain Cad16T, a photolithoautotroph purple sulfur bacterium isolated from an alpine meromictic lake.</title>
        <authorList>
            <person name="Luedin S.M."/>
            <person name="Pothier J.F."/>
            <person name="Danza F."/>
            <person name="Storelli N."/>
            <person name="Wittwer M."/>
            <person name="Tonolla M."/>
        </authorList>
    </citation>
    <scope>NUCLEOTIDE SEQUENCE [LARGE SCALE GENOMIC DNA]</scope>
    <source>
        <strain evidence="9 10">Cad16T</strain>
    </source>
</reference>
<dbReference type="Proteomes" id="UP000232638">
    <property type="component" value="Chromosome"/>
</dbReference>
<gene>
    <name evidence="9" type="ORF">THSYN_16055</name>
</gene>
<evidence type="ECO:0000313" key="10">
    <source>
        <dbReference type="Proteomes" id="UP000232638"/>
    </source>
</evidence>